<dbReference type="EMBL" id="JARBHB010000002">
    <property type="protein sequence ID" value="KAJ8894066.1"/>
    <property type="molecule type" value="Genomic_DNA"/>
</dbReference>
<dbReference type="Proteomes" id="UP001159363">
    <property type="component" value="Chromosome 2"/>
</dbReference>
<protein>
    <submittedName>
        <fullName evidence="2">Uncharacterized protein</fullName>
    </submittedName>
</protein>
<sequence>MLPRMTTYCASHNARCFREGQPLALEVTLAASSAAAPQSAGELLETSSTSSGPRLLASLRFQSPAGSLRIFACGNRAGRCRWSAGFLGDLRFPPSLHSGAAPLSSRSPSSDLKTSMLKAVQISSLTQHRVDKCPETKWRDGSFDADVPILLLAVRGSDRGPHVSLTTACCCDSSLLAGTAAWRASYQALIDEQRAASVLACSAVVRGVSHCYGVCNNTSTRLKRERERSRELSTAAAIRKQAAGQFANKRKNCKRPPYVWPPRSRDPLSPHPADDQDGPKNGVMSSVSRHSDRKQARRDEAIVASEQWSAPHWQSSGPGIVTRSADEARWALTRGSRQTGTQLSDTASEASREGKRIRTSYEVTYNSRADIHVKVSLDGFHRASPAEPGQGKLSPARRCHFQLRSSRRSAKFHRACDVIRKGAKECRTFPRCRLSVTQQSAGFPGSSSNTQQTDMATGHVMSPKSAMLQRAVPTAGCTVWTMRAPHQGRSCQGWEDTIDFKRVYTEITFAIGSEFIRHILDDSMPIANLQSNNKRIPYCQMRDNTGAIANEQTSEVRLYRRLRGLVYRCCGLAFSHKKYDISRSLVERQPSARVRVRDQDARERYGRQHHPRLAPHRSYVQGVQCFRQTNRHPTHGLLTRDAEYYEVQRAARKQHDGASSIRLLITYASLFKAQMDLGAAETHASLNNSWRLVIGVVRGYLPPALSLSDDLWPARTGESFSELYNPKETVAIS</sequence>
<feature type="compositionally biased region" description="Polar residues" evidence="1">
    <location>
        <begin position="335"/>
        <end position="349"/>
    </location>
</feature>
<feature type="region of interest" description="Disordered" evidence="1">
    <location>
        <begin position="333"/>
        <end position="355"/>
    </location>
</feature>
<reference evidence="2 3" key="1">
    <citation type="submission" date="2023-02" db="EMBL/GenBank/DDBJ databases">
        <title>LHISI_Scaffold_Assembly.</title>
        <authorList>
            <person name="Stuart O.P."/>
            <person name="Cleave R."/>
            <person name="Magrath M.J.L."/>
            <person name="Mikheyev A.S."/>
        </authorList>
    </citation>
    <scope>NUCLEOTIDE SEQUENCE [LARGE SCALE GENOMIC DNA]</scope>
    <source>
        <strain evidence="2">Daus_M_001</strain>
        <tissue evidence="2">Leg muscle</tissue>
    </source>
</reference>
<feature type="compositionally biased region" description="Basic and acidic residues" evidence="1">
    <location>
        <begin position="289"/>
        <end position="301"/>
    </location>
</feature>
<proteinExistence type="predicted"/>
<name>A0ABQ9ICK9_9NEOP</name>
<keyword evidence="3" id="KW-1185">Reference proteome</keyword>
<evidence type="ECO:0000313" key="2">
    <source>
        <dbReference type="EMBL" id="KAJ8894066.1"/>
    </source>
</evidence>
<feature type="compositionally biased region" description="Polar residues" evidence="1">
    <location>
        <begin position="306"/>
        <end position="317"/>
    </location>
</feature>
<organism evidence="2 3">
    <name type="scientific">Dryococelus australis</name>
    <dbReference type="NCBI Taxonomy" id="614101"/>
    <lineage>
        <taxon>Eukaryota</taxon>
        <taxon>Metazoa</taxon>
        <taxon>Ecdysozoa</taxon>
        <taxon>Arthropoda</taxon>
        <taxon>Hexapoda</taxon>
        <taxon>Insecta</taxon>
        <taxon>Pterygota</taxon>
        <taxon>Neoptera</taxon>
        <taxon>Polyneoptera</taxon>
        <taxon>Phasmatodea</taxon>
        <taxon>Verophasmatodea</taxon>
        <taxon>Anareolatae</taxon>
        <taxon>Phasmatidae</taxon>
        <taxon>Eurycanthinae</taxon>
        <taxon>Dryococelus</taxon>
    </lineage>
</organism>
<accession>A0ABQ9ICK9</accession>
<feature type="region of interest" description="Disordered" evidence="1">
    <location>
        <begin position="244"/>
        <end position="320"/>
    </location>
</feature>
<feature type="non-terminal residue" evidence="2">
    <location>
        <position position="733"/>
    </location>
</feature>
<evidence type="ECO:0000256" key="1">
    <source>
        <dbReference type="SAM" id="MobiDB-lite"/>
    </source>
</evidence>
<comment type="caution">
    <text evidence="2">The sequence shown here is derived from an EMBL/GenBank/DDBJ whole genome shotgun (WGS) entry which is preliminary data.</text>
</comment>
<gene>
    <name evidence="2" type="ORF">PR048_006676</name>
</gene>
<evidence type="ECO:0000313" key="3">
    <source>
        <dbReference type="Proteomes" id="UP001159363"/>
    </source>
</evidence>
<feature type="compositionally biased region" description="Basic and acidic residues" evidence="1">
    <location>
        <begin position="263"/>
        <end position="278"/>
    </location>
</feature>